<evidence type="ECO:0000313" key="3">
    <source>
        <dbReference type="Proteomes" id="UP001180020"/>
    </source>
</evidence>
<gene>
    <name evidence="2" type="ORF">QJS10_CPB20g00720</name>
</gene>
<evidence type="ECO:0000313" key="2">
    <source>
        <dbReference type="EMBL" id="KAK1284908.1"/>
    </source>
</evidence>
<dbReference type="Gene3D" id="1.20.1250.20">
    <property type="entry name" value="MFS general substrate transporter like domains"/>
    <property type="match status" value="1"/>
</dbReference>
<dbReference type="Proteomes" id="UP001180020">
    <property type="component" value="Unassembled WGS sequence"/>
</dbReference>
<proteinExistence type="predicted"/>
<reference evidence="2" key="1">
    <citation type="journal article" date="2023" name="Nat. Commun.">
        <title>Diploid and tetraploid genomes of Acorus and the evolution of monocots.</title>
        <authorList>
            <person name="Ma L."/>
            <person name="Liu K.W."/>
            <person name="Li Z."/>
            <person name="Hsiao Y.Y."/>
            <person name="Qi Y."/>
            <person name="Fu T."/>
            <person name="Tang G.D."/>
            <person name="Zhang D."/>
            <person name="Sun W.H."/>
            <person name="Liu D.K."/>
            <person name="Li Y."/>
            <person name="Chen G.Z."/>
            <person name="Liu X.D."/>
            <person name="Liao X.Y."/>
            <person name="Jiang Y.T."/>
            <person name="Yu X."/>
            <person name="Hao Y."/>
            <person name="Huang J."/>
            <person name="Zhao X.W."/>
            <person name="Ke S."/>
            <person name="Chen Y.Y."/>
            <person name="Wu W.L."/>
            <person name="Hsu J.L."/>
            <person name="Lin Y.F."/>
            <person name="Huang M.D."/>
            <person name="Li C.Y."/>
            <person name="Huang L."/>
            <person name="Wang Z.W."/>
            <person name="Zhao X."/>
            <person name="Zhong W.Y."/>
            <person name="Peng D.H."/>
            <person name="Ahmad S."/>
            <person name="Lan S."/>
            <person name="Zhang J.S."/>
            <person name="Tsai W.C."/>
            <person name="Van de Peer Y."/>
            <person name="Liu Z.J."/>
        </authorList>
    </citation>
    <scope>NUCLEOTIDE SEQUENCE</scope>
    <source>
        <strain evidence="2">CP</strain>
    </source>
</reference>
<protein>
    <submittedName>
        <fullName evidence="2">Peptide/nitrate transporter</fullName>
    </submittedName>
</protein>
<organism evidence="2 3">
    <name type="scientific">Acorus calamus</name>
    <name type="common">Sweet flag</name>
    <dbReference type="NCBI Taxonomy" id="4465"/>
    <lineage>
        <taxon>Eukaryota</taxon>
        <taxon>Viridiplantae</taxon>
        <taxon>Streptophyta</taxon>
        <taxon>Embryophyta</taxon>
        <taxon>Tracheophyta</taxon>
        <taxon>Spermatophyta</taxon>
        <taxon>Magnoliopsida</taxon>
        <taxon>Liliopsida</taxon>
        <taxon>Acoraceae</taxon>
        <taxon>Acorus</taxon>
    </lineage>
</organism>
<dbReference type="AlphaFoldDB" id="A0AAV9C722"/>
<sequence>MVRYRPSQESATNAPMSCRSEATPDHAFTFAYNGISSNLISNLTGPLGESTATANVNAWSGVASLLPLLGAFVADSWLGRKN</sequence>
<evidence type="ECO:0000256" key="1">
    <source>
        <dbReference type="SAM" id="MobiDB-lite"/>
    </source>
</evidence>
<accession>A0AAV9C722</accession>
<name>A0AAV9C722_ACOCL</name>
<reference evidence="2" key="2">
    <citation type="submission" date="2023-06" db="EMBL/GenBank/DDBJ databases">
        <authorList>
            <person name="Ma L."/>
            <person name="Liu K.-W."/>
            <person name="Li Z."/>
            <person name="Hsiao Y.-Y."/>
            <person name="Qi Y."/>
            <person name="Fu T."/>
            <person name="Tang G."/>
            <person name="Zhang D."/>
            <person name="Sun W.-H."/>
            <person name="Liu D.-K."/>
            <person name="Li Y."/>
            <person name="Chen G.-Z."/>
            <person name="Liu X.-D."/>
            <person name="Liao X.-Y."/>
            <person name="Jiang Y.-T."/>
            <person name="Yu X."/>
            <person name="Hao Y."/>
            <person name="Huang J."/>
            <person name="Zhao X.-W."/>
            <person name="Ke S."/>
            <person name="Chen Y.-Y."/>
            <person name="Wu W.-L."/>
            <person name="Hsu J.-L."/>
            <person name="Lin Y.-F."/>
            <person name="Huang M.-D."/>
            <person name="Li C.-Y."/>
            <person name="Huang L."/>
            <person name="Wang Z.-W."/>
            <person name="Zhao X."/>
            <person name="Zhong W.-Y."/>
            <person name="Peng D.-H."/>
            <person name="Ahmad S."/>
            <person name="Lan S."/>
            <person name="Zhang J.-S."/>
            <person name="Tsai W.-C."/>
            <person name="Van De Peer Y."/>
            <person name="Liu Z.-J."/>
        </authorList>
    </citation>
    <scope>NUCLEOTIDE SEQUENCE</scope>
    <source>
        <strain evidence="2">CP</strain>
        <tissue evidence="2">Leaves</tissue>
    </source>
</reference>
<dbReference type="InterPro" id="IPR036259">
    <property type="entry name" value="MFS_trans_sf"/>
</dbReference>
<feature type="region of interest" description="Disordered" evidence="1">
    <location>
        <begin position="1"/>
        <end position="20"/>
    </location>
</feature>
<dbReference type="EMBL" id="JAUJYO010000020">
    <property type="protein sequence ID" value="KAK1284908.1"/>
    <property type="molecule type" value="Genomic_DNA"/>
</dbReference>
<keyword evidence="3" id="KW-1185">Reference proteome</keyword>
<comment type="caution">
    <text evidence="2">The sequence shown here is derived from an EMBL/GenBank/DDBJ whole genome shotgun (WGS) entry which is preliminary data.</text>
</comment>